<organism evidence="1 2">
    <name type="scientific">Chenopodium quinoa</name>
    <name type="common">Quinoa</name>
    <dbReference type="NCBI Taxonomy" id="63459"/>
    <lineage>
        <taxon>Eukaryota</taxon>
        <taxon>Viridiplantae</taxon>
        <taxon>Streptophyta</taxon>
        <taxon>Embryophyta</taxon>
        <taxon>Tracheophyta</taxon>
        <taxon>Spermatophyta</taxon>
        <taxon>Magnoliopsida</taxon>
        <taxon>eudicotyledons</taxon>
        <taxon>Gunneridae</taxon>
        <taxon>Pentapetalae</taxon>
        <taxon>Caryophyllales</taxon>
        <taxon>Chenopodiaceae</taxon>
        <taxon>Chenopodioideae</taxon>
        <taxon>Atripliceae</taxon>
        <taxon>Chenopodium</taxon>
    </lineage>
</organism>
<dbReference type="InterPro" id="IPR050796">
    <property type="entry name" value="SCF_F-box_component"/>
</dbReference>
<accession>A0A803MYX1</accession>
<dbReference type="InterPro" id="IPR011043">
    <property type="entry name" value="Gal_Oxase/kelch_b-propeller"/>
</dbReference>
<dbReference type="PANTHER" id="PTHR31672">
    <property type="entry name" value="BNACNNG10540D PROTEIN"/>
    <property type="match status" value="1"/>
</dbReference>
<keyword evidence="2" id="KW-1185">Reference proteome</keyword>
<sequence length="329" mass="36796">MQEDLSTCMAGHESSCEAASILLPASPVSSPLQTPVHPSTSSSEILLGSVSSSRPRLSGSKLIASCPTEFTWFPKPLLSASNGLLCFHLPTSSTLLVYNLLSRSSILVRFPKLPFSFEFLTLVSCPYGFKIFIYSSKSIFLYDSKTRSWRIFDGFDPILNDNIHQQGVYCDGFLYFTISYPFSIVSFDLENGIWRICFDKMPTNELTFARLVIADETEQGKRGKKLYVIGGEGRNGISRCLKLWELEWQNGNIENNSNKWVEVESLPELVYKKLRFCITGLQGGLGIGCPSALIFLINGAVDFAGFPLFLSFMLHFEFKFVHDLEFGAT</sequence>
<proteinExistence type="predicted"/>
<evidence type="ECO:0008006" key="3">
    <source>
        <dbReference type="Google" id="ProtNLM"/>
    </source>
</evidence>
<name>A0A803MYX1_CHEQI</name>
<dbReference type="InterPro" id="IPR015915">
    <property type="entry name" value="Kelch-typ_b-propeller"/>
</dbReference>
<dbReference type="AlphaFoldDB" id="A0A803MYX1"/>
<reference evidence="1" key="2">
    <citation type="submission" date="2021-03" db="UniProtKB">
        <authorList>
            <consortium name="EnsemblPlants"/>
        </authorList>
    </citation>
    <scope>IDENTIFICATION</scope>
</reference>
<dbReference type="Proteomes" id="UP000596660">
    <property type="component" value="Unplaced"/>
</dbReference>
<dbReference type="PANTHER" id="PTHR31672:SF12">
    <property type="entry name" value="F-BOX DOMAIN-CONTAINING PROTEIN"/>
    <property type="match status" value="1"/>
</dbReference>
<dbReference type="EnsemblPlants" id="AUR62037474-RA">
    <property type="protein sequence ID" value="AUR62037474-RA:cds"/>
    <property type="gene ID" value="AUR62037474"/>
</dbReference>
<dbReference type="Gramene" id="AUR62037474-RA">
    <property type="protein sequence ID" value="AUR62037474-RA:cds"/>
    <property type="gene ID" value="AUR62037474"/>
</dbReference>
<evidence type="ECO:0000313" key="2">
    <source>
        <dbReference type="Proteomes" id="UP000596660"/>
    </source>
</evidence>
<reference evidence="1" key="1">
    <citation type="journal article" date="2017" name="Nature">
        <title>The genome of Chenopodium quinoa.</title>
        <authorList>
            <person name="Jarvis D.E."/>
            <person name="Ho Y.S."/>
            <person name="Lightfoot D.J."/>
            <person name="Schmoeckel S.M."/>
            <person name="Li B."/>
            <person name="Borm T.J.A."/>
            <person name="Ohyanagi H."/>
            <person name="Mineta K."/>
            <person name="Michell C.T."/>
            <person name="Saber N."/>
            <person name="Kharbatia N.M."/>
            <person name="Rupper R.R."/>
            <person name="Sharp A.R."/>
            <person name="Dally N."/>
            <person name="Boughton B.A."/>
            <person name="Woo Y.H."/>
            <person name="Gao G."/>
            <person name="Schijlen E.G.W.M."/>
            <person name="Guo X."/>
            <person name="Momin A.A."/>
            <person name="Negrao S."/>
            <person name="Al-Babili S."/>
            <person name="Gehring C."/>
            <person name="Roessner U."/>
            <person name="Jung C."/>
            <person name="Murphy K."/>
            <person name="Arold S.T."/>
            <person name="Gojobori T."/>
            <person name="van der Linden C.G."/>
            <person name="van Loo E.N."/>
            <person name="Jellen E.N."/>
            <person name="Maughan P.J."/>
            <person name="Tester M."/>
        </authorList>
    </citation>
    <scope>NUCLEOTIDE SEQUENCE [LARGE SCALE GENOMIC DNA]</scope>
    <source>
        <strain evidence="1">cv. PI 614886</strain>
    </source>
</reference>
<evidence type="ECO:0000313" key="1">
    <source>
        <dbReference type="EnsemblPlants" id="AUR62037474-RA:cds"/>
    </source>
</evidence>
<protein>
    <recommendedName>
        <fullName evidence="3">F-box/kelch-repeat protein</fullName>
    </recommendedName>
</protein>
<dbReference type="Gene3D" id="2.120.10.80">
    <property type="entry name" value="Kelch-type beta propeller"/>
    <property type="match status" value="1"/>
</dbReference>
<dbReference type="SUPFAM" id="SSF50965">
    <property type="entry name" value="Galactose oxidase, central domain"/>
    <property type="match status" value="1"/>
</dbReference>